<evidence type="ECO:0000256" key="7">
    <source>
        <dbReference type="ARBA" id="ARBA00022982"/>
    </source>
</evidence>
<evidence type="ECO:0000256" key="9">
    <source>
        <dbReference type="ARBA" id="ARBA00023004"/>
    </source>
</evidence>
<dbReference type="GO" id="GO:0016020">
    <property type="term" value="C:membrane"/>
    <property type="evidence" value="ECO:0007669"/>
    <property type="project" value="UniProtKB-SubCell"/>
</dbReference>
<evidence type="ECO:0000256" key="12">
    <source>
        <dbReference type="ARBA" id="ARBA00051575"/>
    </source>
</evidence>
<keyword evidence="6" id="KW-0479">Metal-binding</keyword>
<dbReference type="OrthoDB" id="907479at2759"/>
<dbReference type="FunFam" id="1.20.120.1770:FF:000001">
    <property type="entry name" value="Cytochrome b reductase 1"/>
    <property type="match status" value="1"/>
</dbReference>
<keyword evidence="15" id="KW-1185">Reference proteome</keyword>
<dbReference type="Pfam" id="PF03188">
    <property type="entry name" value="Cytochrom_B561"/>
    <property type="match status" value="1"/>
</dbReference>
<comment type="catalytic activity">
    <reaction evidence="12">
        <text>Fe(3+)(out) + L-ascorbate(in) = monodehydro-L-ascorbate radical(in) + Fe(2+)(out) + H(+)</text>
        <dbReference type="Rhea" id="RHEA:30403"/>
        <dbReference type="ChEBI" id="CHEBI:15378"/>
        <dbReference type="ChEBI" id="CHEBI:29033"/>
        <dbReference type="ChEBI" id="CHEBI:29034"/>
        <dbReference type="ChEBI" id="CHEBI:38290"/>
        <dbReference type="ChEBI" id="CHEBI:59513"/>
        <dbReference type="EC" id="7.2.1.3"/>
    </reaction>
</comment>
<keyword evidence="10 13" id="KW-0472">Membrane</keyword>
<protein>
    <recommendedName>
        <fullName evidence="11">ascorbate ferrireductase (transmembrane)</fullName>
        <ecNumber evidence="11">7.2.1.3</ecNumber>
    </recommendedName>
</protein>
<dbReference type="GO" id="GO:0046872">
    <property type="term" value="F:metal ion binding"/>
    <property type="evidence" value="ECO:0007669"/>
    <property type="project" value="UniProtKB-KW"/>
</dbReference>
<evidence type="ECO:0000313" key="15">
    <source>
        <dbReference type="Proteomes" id="UP000827889"/>
    </source>
</evidence>
<evidence type="ECO:0000313" key="16">
    <source>
        <dbReference type="RefSeq" id="XP_030529092.1"/>
    </source>
</evidence>
<evidence type="ECO:0000259" key="14">
    <source>
        <dbReference type="PROSITE" id="PS50939"/>
    </source>
</evidence>
<evidence type="ECO:0000256" key="2">
    <source>
        <dbReference type="ARBA" id="ARBA00004141"/>
    </source>
</evidence>
<dbReference type="PROSITE" id="PS50939">
    <property type="entry name" value="CYTOCHROME_B561"/>
    <property type="match status" value="1"/>
</dbReference>
<comment type="cofactor">
    <cofactor evidence="1">
        <name>heme b</name>
        <dbReference type="ChEBI" id="CHEBI:60344"/>
    </cofactor>
</comment>
<dbReference type="GO" id="GO:0140571">
    <property type="term" value="F:transmembrane ascorbate ferrireductase activity"/>
    <property type="evidence" value="ECO:0007669"/>
    <property type="project" value="UniProtKB-EC"/>
</dbReference>
<feature type="transmembrane region" description="Helical" evidence="13">
    <location>
        <begin position="88"/>
        <end position="108"/>
    </location>
</feature>
<keyword evidence="8 13" id="KW-1133">Transmembrane helix</keyword>
<accession>A0A8B8P2M5</accession>
<feature type="transmembrane region" description="Helical" evidence="13">
    <location>
        <begin position="120"/>
        <end position="145"/>
    </location>
</feature>
<dbReference type="InterPro" id="IPR006593">
    <property type="entry name" value="Cyt_b561/ferric_Rdtase_TM"/>
</dbReference>
<dbReference type="KEGG" id="rarg:115739920"/>
<gene>
    <name evidence="16" type="primary">LOC115739920</name>
</gene>
<keyword evidence="5 13" id="KW-0812">Transmembrane</keyword>
<feature type="transmembrane region" description="Helical" evidence="13">
    <location>
        <begin position="55"/>
        <end position="76"/>
    </location>
</feature>
<keyword evidence="9" id="KW-0408">Iron</keyword>
<dbReference type="PANTHER" id="PTHR10106:SF43">
    <property type="entry name" value="CYTOCHROME B561 FAMILY PROTEIN, EXPRESSED"/>
    <property type="match status" value="1"/>
</dbReference>
<evidence type="ECO:0000256" key="3">
    <source>
        <dbReference type="ARBA" id="ARBA00022448"/>
    </source>
</evidence>
<evidence type="ECO:0000256" key="11">
    <source>
        <dbReference type="ARBA" id="ARBA00024225"/>
    </source>
</evidence>
<evidence type="ECO:0000256" key="1">
    <source>
        <dbReference type="ARBA" id="ARBA00001970"/>
    </source>
</evidence>
<reference evidence="16" key="1">
    <citation type="submission" date="2025-08" db="UniProtKB">
        <authorList>
            <consortium name="RefSeq"/>
        </authorList>
    </citation>
    <scope>IDENTIFICATION</scope>
    <source>
        <tissue evidence="16">Leaf</tissue>
    </source>
</reference>
<keyword evidence="4" id="KW-0349">Heme</keyword>
<feature type="transmembrane region" description="Helical" evidence="13">
    <location>
        <begin position="195"/>
        <end position="217"/>
    </location>
</feature>
<evidence type="ECO:0000256" key="8">
    <source>
        <dbReference type="ARBA" id="ARBA00022989"/>
    </source>
</evidence>
<dbReference type="SMART" id="SM00665">
    <property type="entry name" value="B561"/>
    <property type="match status" value="1"/>
</dbReference>
<dbReference type="InterPro" id="IPR043205">
    <property type="entry name" value="CYB561/CYBRD1-like"/>
</dbReference>
<evidence type="ECO:0000256" key="4">
    <source>
        <dbReference type="ARBA" id="ARBA00022617"/>
    </source>
</evidence>
<proteinExistence type="predicted"/>
<evidence type="ECO:0000256" key="13">
    <source>
        <dbReference type="SAM" id="Phobius"/>
    </source>
</evidence>
<evidence type="ECO:0000256" key="5">
    <source>
        <dbReference type="ARBA" id="ARBA00022692"/>
    </source>
</evidence>
<organism evidence="15 16">
    <name type="scientific">Rhodamnia argentea</name>
    <dbReference type="NCBI Taxonomy" id="178133"/>
    <lineage>
        <taxon>Eukaryota</taxon>
        <taxon>Viridiplantae</taxon>
        <taxon>Streptophyta</taxon>
        <taxon>Embryophyta</taxon>
        <taxon>Tracheophyta</taxon>
        <taxon>Spermatophyta</taxon>
        <taxon>Magnoliopsida</taxon>
        <taxon>eudicotyledons</taxon>
        <taxon>Gunneridae</taxon>
        <taxon>Pentapetalae</taxon>
        <taxon>rosids</taxon>
        <taxon>malvids</taxon>
        <taxon>Myrtales</taxon>
        <taxon>Myrtaceae</taxon>
        <taxon>Myrtoideae</taxon>
        <taxon>Myrteae</taxon>
        <taxon>Australasian group</taxon>
        <taxon>Rhodamnia</taxon>
    </lineage>
</organism>
<dbReference type="Gene3D" id="1.20.120.1770">
    <property type="match status" value="1"/>
</dbReference>
<dbReference type="GeneID" id="115739920"/>
<dbReference type="PANTHER" id="PTHR10106">
    <property type="entry name" value="CYTOCHROME B561-RELATED"/>
    <property type="match status" value="1"/>
</dbReference>
<dbReference type="EC" id="7.2.1.3" evidence="11"/>
<dbReference type="Proteomes" id="UP000827889">
    <property type="component" value="Chromosome 5"/>
</dbReference>
<evidence type="ECO:0000256" key="6">
    <source>
        <dbReference type="ARBA" id="ARBA00022723"/>
    </source>
</evidence>
<dbReference type="AlphaFoldDB" id="A0A8B8P2M5"/>
<comment type="subcellular location">
    <subcellularLocation>
        <location evidence="2">Membrane</location>
        <topology evidence="2">Multi-pass membrane protein</topology>
    </subcellularLocation>
</comment>
<name>A0A8B8P2M5_9MYRT</name>
<feature type="transmembrane region" description="Helical" evidence="13">
    <location>
        <begin position="157"/>
        <end position="175"/>
    </location>
</feature>
<sequence length="221" mass="24378">MAKNRNFQVSATPATVLAHLLAVAVATLVLVWLLKLREGVAFSSGNKQKIFNLHPLLMVIGFILIAGEAIMVHKSIPAKREALKTIHLILHLIALLLGILGITAVFKFHNERHIPNVYTLHSWLGISTISLFGLQWVFAFFSFVFPQTNSTARSSYHPWHVFVGSAVFFLAICTAEAGLVERFIFLGLQKGQEALVVNFTGLLIFLFAVCVGLSVVLPRGF</sequence>
<keyword evidence="3" id="KW-0813">Transport</keyword>
<feature type="domain" description="Cytochrome b561" evidence="14">
    <location>
        <begin position="17"/>
        <end position="216"/>
    </location>
</feature>
<keyword evidence="7" id="KW-0249">Electron transport</keyword>
<feature type="transmembrane region" description="Helical" evidence="13">
    <location>
        <begin position="16"/>
        <end position="34"/>
    </location>
</feature>
<evidence type="ECO:0000256" key="10">
    <source>
        <dbReference type="ARBA" id="ARBA00023136"/>
    </source>
</evidence>
<dbReference type="RefSeq" id="XP_030529092.1">
    <property type="nucleotide sequence ID" value="XM_030673232.2"/>
</dbReference>